<comment type="caution">
    <text evidence="7">The sequence shown here is derived from an EMBL/GenBank/DDBJ whole genome shotgun (WGS) entry which is preliminary data.</text>
</comment>
<dbReference type="InterPro" id="IPR011059">
    <property type="entry name" value="Metal-dep_hydrolase_composite"/>
</dbReference>
<dbReference type="InterPro" id="IPR003764">
    <property type="entry name" value="GlcNAc_6-P_deAcase"/>
</dbReference>
<dbReference type="SUPFAM" id="SSF51338">
    <property type="entry name" value="Composite domain of metallo-dependent hydrolases"/>
    <property type="match status" value="1"/>
</dbReference>
<keyword evidence="8" id="KW-1185">Reference proteome</keyword>
<protein>
    <submittedName>
        <fullName evidence="7">N-acetylglucosamine-6-phosphate deacetylase</fullName>
        <ecNumber evidence="7">3.5.1.25</ecNumber>
    </submittedName>
</protein>
<keyword evidence="4 5" id="KW-0119">Carbohydrate metabolism</keyword>
<evidence type="ECO:0000256" key="5">
    <source>
        <dbReference type="PIRNR" id="PIRNR038994"/>
    </source>
</evidence>
<dbReference type="InterPro" id="IPR006680">
    <property type="entry name" value="Amidohydro-rel"/>
</dbReference>
<keyword evidence="3 5" id="KW-0378">Hydrolase</keyword>
<reference evidence="8" key="1">
    <citation type="journal article" date="2019" name="Int. J. Syst. Evol. Microbiol.">
        <title>The Global Catalogue of Microorganisms (GCM) 10K type strain sequencing project: providing services to taxonomists for standard genome sequencing and annotation.</title>
        <authorList>
            <consortium name="The Broad Institute Genomics Platform"/>
            <consortium name="The Broad Institute Genome Sequencing Center for Infectious Disease"/>
            <person name="Wu L."/>
            <person name="Ma J."/>
        </authorList>
    </citation>
    <scope>NUCLEOTIDE SEQUENCE [LARGE SCALE GENOMIC DNA]</scope>
    <source>
        <strain evidence="8">TISTR 2241</strain>
    </source>
</reference>
<accession>A0ABW5PPI8</accession>
<keyword evidence="2" id="KW-0479">Metal-binding</keyword>
<dbReference type="GO" id="GO:0008448">
    <property type="term" value="F:N-acetylglucosamine-6-phosphate deacetylase activity"/>
    <property type="evidence" value="ECO:0007669"/>
    <property type="project" value="UniProtKB-EC"/>
</dbReference>
<gene>
    <name evidence="7" type="primary">nagA</name>
    <name evidence="7" type="ORF">ACFSTF_05605</name>
</gene>
<dbReference type="NCBIfam" id="TIGR00221">
    <property type="entry name" value="nagA"/>
    <property type="match status" value="1"/>
</dbReference>
<dbReference type="CDD" id="cd00854">
    <property type="entry name" value="NagA"/>
    <property type="match status" value="1"/>
</dbReference>
<evidence type="ECO:0000256" key="3">
    <source>
        <dbReference type="ARBA" id="ARBA00022801"/>
    </source>
</evidence>
<evidence type="ECO:0000256" key="2">
    <source>
        <dbReference type="ARBA" id="ARBA00022723"/>
    </source>
</evidence>
<dbReference type="PANTHER" id="PTHR11113:SF14">
    <property type="entry name" value="N-ACETYLGLUCOSAMINE-6-PHOSPHATE DEACETYLASE"/>
    <property type="match status" value="1"/>
</dbReference>
<dbReference type="Gene3D" id="2.30.40.10">
    <property type="entry name" value="Urease, subunit C, domain 1"/>
    <property type="match status" value="1"/>
</dbReference>
<evidence type="ECO:0000256" key="1">
    <source>
        <dbReference type="ARBA" id="ARBA00010716"/>
    </source>
</evidence>
<proteinExistence type="inferred from homology"/>
<dbReference type="EMBL" id="JBHUMR010000008">
    <property type="protein sequence ID" value="MFD2616784.1"/>
    <property type="molecule type" value="Genomic_DNA"/>
</dbReference>
<comment type="similarity">
    <text evidence="1 5">Belongs to the metallo-dependent hydrolases superfamily. NagA family.</text>
</comment>
<dbReference type="RefSeq" id="WP_141189367.1">
    <property type="nucleotide sequence ID" value="NZ_JBHUMR010000008.1"/>
</dbReference>
<sequence>MAIVSGCSIYSDQNWIKRGSIKVDREKIVNISSNRKIEDAREEVYHFPDTYKCLPGMIDIHIHGVAGADTMDATPETFTMMSHSLPKEGTTSFLATTITQSKEAIEKALSAVNLYMQNQQSGMAEILGVHLEGPFINPKRAGAQPIEYIRNAEIKLFEKWQNLAGGNIKIVTLAPEVGDNLHFIKYLTKHDVVTSIGHSDGTFDDINKAVLAGATQVTHLYNGMKGLHHREPGVLGSAFIFPELYTELICDGYHVSKEMVNFAYQIKGKEKIILITDAMRAKCLKNGVYDLGGQDVYVKDGMAKTVHGTLAGSLLKMKDSIQNMLMFTDAKLEDIVQMGAINPAKQCGVYEKKGSLEIGKDADLIVLNEKNEHIFTMCRGKVAYDRREKSSL</sequence>
<organism evidence="7 8">
    <name type="scientific">Terrilactibacillus laevilacticus</name>
    <dbReference type="NCBI Taxonomy" id="1380157"/>
    <lineage>
        <taxon>Bacteria</taxon>
        <taxon>Bacillati</taxon>
        <taxon>Bacillota</taxon>
        <taxon>Bacilli</taxon>
        <taxon>Bacillales</taxon>
        <taxon>Bacillaceae</taxon>
        <taxon>Terrilactibacillus</taxon>
    </lineage>
</organism>
<dbReference type="EC" id="3.5.1.25" evidence="7"/>
<evidence type="ECO:0000313" key="7">
    <source>
        <dbReference type="EMBL" id="MFD2616784.1"/>
    </source>
</evidence>
<dbReference type="PIRSF" id="PIRSF038994">
    <property type="entry name" value="NagA"/>
    <property type="match status" value="1"/>
</dbReference>
<dbReference type="InterPro" id="IPR032466">
    <property type="entry name" value="Metal_Hydrolase"/>
</dbReference>
<dbReference type="PANTHER" id="PTHR11113">
    <property type="entry name" value="N-ACETYLGLUCOSAMINE-6-PHOSPHATE DEACETYLASE"/>
    <property type="match status" value="1"/>
</dbReference>
<evidence type="ECO:0000259" key="6">
    <source>
        <dbReference type="Pfam" id="PF01979"/>
    </source>
</evidence>
<evidence type="ECO:0000313" key="8">
    <source>
        <dbReference type="Proteomes" id="UP001597458"/>
    </source>
</evidence>
<dbReference type="SUPFAM" id="SSF51556">
    <property type="entry name" value="Metallo-dependent hydrolases"/>
    <property type="match status" value="1"/>
</dbReference>
<name>A0ABW5PPI8_9BACI</name>
<feature type="domain" description="Amidohydrolase-related" evidence="6">
    <location>
        <begin position="54"/>
        <end position="382"/>
    </location>
</feature>
<dbReference type="Proteomes" id="UP001597458">
    <property type="component" value="Unassembled WGS sequence"/>
</dbReference>
<dbReference type="Pfam" id="PF01979">
    <property type="entry name" value="Amidohydro_1"/>
    <property type="match status" value="1"/>
</dbReference>
<dbReference type="Gene3D" id="3.20.20.140">
    <property type="entry name" value="Metal-dependent hydrolases"/>
    <property type="match status" value="1"/>
</dbReference>
<evidence type="ECO:0000256" key="4">
    <source>
        <dbReference type="ARBA" id="ARBA00023277"/>
    </source>
</evidence>